<keyword evidence="1" id="KW-1133">Transmembrane helix</keyword>
<keyword evidence="3" id="KW-1185">Reference proteome</keyword>
<evidence type="ECO:0000256" key="1">
    <source>
        <dbReference type="SAM" id="Phobius"/>
    </source>
</evidence>
<dbReference type="Proteomes" id="UP000324832">
    <property type="component" value="Unassembled WGS sequence"/>
</dbReference>
<organism evidence="2 3">
    <name type="scientific">Leptidea sinapis</name>
    <dbReference type="NCBI Taxonomy" id="189913"/>
    <lineage>
        <taxon>Eukaryota</taxon>
        <taxon>Metazoa</taxon>
        <taxon>Ecdysozoa</taxon>
        <taxon>Arthropoda</taxon>
        <taxon>Hexapoda</taxon>
        <taxon>Insecta</taxon>
        <taxon>Pterygota</taxon>
        <taxon>Neoptera</taxon>
        <taxon>Endopterygota</taxon>
        <taxon>Lepidoptera</taxon>
        <taxon>Glossata</taxon>
        <taxon>Ditrysia</taxon>
        <taxon>Papilionoidea</taxon>
        <taxon>Pieridae</taxon>
        <taxon>Dismorphiinae</taxon>
        <taxon>Leptidea</taxon>
    </lineage>
</organism>
<keyword evidence="1" id="KW-0472">Membrane</keyword>
<dbReference type="EMBL" id="FZQP02007069">
    <property type="protein sequence ID" value="VVD06071.1"/>
    <property type="molecule type" value="Genomic_DNA"/>
</dbReference>
<reference evidence="2 3" key="1">
    <citation type="submission" date="2017-07" db="EMBL/GenBank/DDBJ databases">
        <authorList>
            <person name="Talla V."/>
            <person name="Backstrom N."/>
        </authorList>
    </citation>
    <scope>NUCLEOTIDE SEQUENCE [LARGE SCALE GENOMIC DNA]</scope>
</reference>
<proteinExistence type="predicted"/>
<name>A0A5E4R662_9NEOP</name>
<feature type="transmembrane region" description="Helical" evidence="1">
    <location>
        <begin position="85"/>
        <end position="107"/>
    </location>
</feature>
<gene>
    <name evidence="2" type="ORF">LSINAPIS_LOCUS15496</name>
</gene>
<feature type="transmembrane region" description="Helical" evidence="1">
    <location>
        <begin position="26"/>
        <end position="50"/>
    </location>
</feature>
<keyword evidence="1" id="KW-0812">Transmembrane</keyword>
<evidence type="ECO:0000313" key="3">
    <source>
        <dbReference type="Proteomes" id="UP000324832"/>
    </source>
</evidence>
<protein>
    <submittedName>
        <fullName evidence="2">Uncharacterized protein</fullName>
    </submittedName>
</protein>
<sequence length="230" mass="26321">MYLCYVQLKVRYNNDKKFSHLDGAEYGLLSILCITIAEVLMLADITNYIFRRDININISPDNITIKVQSEEFISLVVSHAYNCMLSLLVAANTVLIHVGINSLIVLLRVHAGSELHCSVLLSSWPQFTIINLINKNRKSRENLHSVKEFKQYPNSQVTSAGRDQTNMAVVTLRFPRKSTVLYSNDNYYRVTSMDNRYHSTSHNLMTKCSLFTATMYSRVRRTISTVLLSN</sequence>
<evidence type="ECO:0000313" key="2">
    <source>
        <dbReference type="EMBL" id="VVD06071.1"/>
    </source>
</evidence>
<accession>A0A5E4R662</accession>
<dbReference type="AlphaFoldDB" id="A0A5E4R662"/>